<dbReference type="Proteomes" id="UP001317532">
    <property type="component" value="Chromosome"/>
</dbReference>
<reference evidence="1 2" key="1">
    <citation type="journal article" date="2022" name="ISME Commun">
        <title>Vulcanimicrobium alpinus gen. nov. sp. nov., the first cultivated representative of the candidate phylum 'Eremiobacterota', is a metabolically versatile aerobic anoxygenic phototroph.</title>
        <authorList>
            <person name="Yabe S."/>
            <person name="Muto K."/>
            <person name="Abe K."/>
            <person name="Yokota A."/>
            <person name="Staudigel H."/>
            <person name="Tebo B.M."/>
        </authorList>
    </citation>
    <scope>NUCLEOTIDE SEQUENCE [LARGE SCALE GENOMIC DNA]</scope>
    <source>
        <strain evidence="1 2">WC8-2</strain>
    </source>
</reference>
<keyword evidence="2" id="KW-1185">Reference proteome</keyword>
<dbReference type="AlphaFoldDB" id="A0AAN1XUB1"/>
<gene>
    <name evidence="1" type="ORF">WPS_04750</name>
</gene>
<sequence>MLRTIVATVIVVAGILGLGADLAHAAYAAAQTARVVVLPSARA</sequence>
<proteinExistence type="predicted"/>
<evidence type="ECO:0000313" key="1">
    <source>
        <dbReference type="EMBL" id="BDE05199.1"/>
    </source>
</evidence>
<accession>A0AAN1XUB1</accession>
<evidence type="ECO:0000313" key="2">
    <source>
        <dbReference type="Proteomes" id="UP001317532"/>
    </source>
</evidence>
<organism evidence="1 2">
    <name type="scientific">Vulcanimicrobium alpinum</name>
    <dbReference type="NCBI Taxonomy" id="3016050"/>
    <lineage>
        <taxon>Bacteria</taxon>
        <taxon>Bacillati</taxon>
        <taxon>Vulcanimicrobiota</taxon>
        <taxon>Vulcanimicrobiia</taxon>
        <taxon>Vulcanimicrobiales</taxon>
        <taxon>Vulcanimicrobiaceae</taxon>
        <taxon>Vulcanimicrobium</taxon>
    </lineage>
</organism>
<dbReference type="KEGG" id="vab:WPS_04750"/>
<dbReference type="RefSeq" id="WP_317996261.1">
    <property type="nucleotide sequence ID" value="NZ_AP025523.1"/>
</dbReference>
<dbReference type="EMBL" id="AP025523">
    <property type="protein sequence ID" value="BDE05199.1"/>
    <property type="molecule type" value="Genomic_DNA"/>
</dbReference>
<name>A0AAN1XUB1_UNVUL</name>
<protein>
    <submittedName>
        <fullName evidence="1">Uncharacterized protein</fullName>
    </submittedName>
</protein>